<comment type="cofactor">
    <cofactor evidence="2">
        <name>Mg(2+)</name>
        <dbReference type="ChEBI" id="CHEBI:18420"/>
    </cofactor>
</comment>
<evidence type="ECO:0000259" key="9">
    <source>
        <dbReference type="Pfam" id="PF03372"/>
    </source>
</evidence>
<dbReference type="InterPro" id="IPR036691">
    <property type="entry name" value="Endo/exonu/phosph_ase_sf"/>
</dbReference>
<keyword evidence="5" id="KW-0227">DNA damage</keyword>
<evidence type="ECO:0000256" key="6">
    <source>
        <dbReference type="ARBA" id="ARBA00022801"/>
    </source>
</evidence>
<evidence type="ECO:0000256" key="5">
    <source>
        <dbReference type="ARBA" id="ARBA00022763"/>
    </source>
</evidence>
<evidence type="ECO:0000256" key="2">
    <source>
        <dbReference type="ARBA" id="ARBA00001946"/>
    </source>
</evidence>
<evidence type="ECO:0000256" key="7">
    <source>
        <dbReference type="ARBA" id="ARBA00022842"/>
    </source>
</evidence>
<dbReference type="Pfam" id="PF03372">
    <property type="entry name" value="Exo_endo_phos"/>
    <property type="match status" value="1"/>
</dbReference>
<evidence type="ECO:0000313" key="10">
    <source>
        <dbReference type="EMBL" id="XBX73567.1"/>
    </source>
</evidence>
<dbReference type="GO" id="GO:0006281">
    <property type="term" value="P:DNA repair"/>
    <property type="evidence" value="ECO:0007669"/>
    <property type="project" value="UniProtKB-KW"/>
</dbReference>
<keyword evidence="8" id="KW-0234">DNA repair</keyword>
<dbReference type="InterPro" id="IPR005135">
    <property type="entry name" value="Endo/exonuclease/phosphatase"/>
</dbReference>
<keyword evidence="3" id="KW-0540">Nuclease</keyword>
<keyword evidence="10" id="KW-0255">Endonuclease</keyword>
<accession>A0AAU7VHK4</accession>
<dbReference type="GO" id="GO:0004519">
    <property type="term" value="F:endonuclease activity"/>
    <property type="evidence" value="ECO:0007669"/>
    <property type="project" value="UniProtKB-KW"/>
</dbReference>
<proteinExistence type="predicted"/>
<evidence type="ECO:0000256" key="4">
    <source>
        <dbReference type="ARBA" id="ARBA00022723"/>
    </source>
</evidence>
<dbReference type="Gene3D" id="3.60.10.10">
    <property type="entry name" value="Endonuclease/exonuclease/phosphatase"/>
    <property type="match status" value="1"/>
</dbReference>
<evidence type="ECO:0000256" key="8">
    <source>
        <dbReference type="ARBA" id="ARBA00023204"/>
    </source>
</evidence>
<dbReference type="AlphaFoldDB" id="A0AAU7VHK4"/>
<comment type="cofactor">
    <cofactor evidence="1">
        <name>Mn(2+)</name>
        <dbReference type="ChEBI" id="CHEBI:29035"/>
    </cofactor>
</comment>
<organism evidence="10">
    <name type="scientific">Proteinivorax tanatarense</name>
    <dbReference type="NCBI Taxonomy" id="1260629"/>
    <lineage>
        <taxon>Bacteria</taxon>
        <taxon>Bacillati</taxon>
        <taxon>Bacillota</taxon>
        <taxon>Clostridia</taxon>
        <taxon>Eubacteriales</taxon>
        <taxon>Proteinivoracaceae</taxon>
        <taxon>Proteinivorax</taxon>
    </lineage>
</organism>
<evidence type="ECO:0000256" key="1">
    <source>
        <dbReference type="ARBA" id="ARBA00001936"/>
    </source>
</evidence>
<keyword evidence="6" id="KW-0378">Hydrolase</keyword>
<name>A0AAU7VHK4_9FIRM</name>
<evidence type="ECO:0000256" key="3">
    <source>
        <dbReference type="ARBA" id="ARBA00022722"/>
    </source>
</evidence>
<dbReference type="EMBL" id="CP158367">
    <property type="protein sequence ID" value="XBX73567.1"/>
    <property type="molecule type" value="Genomic_DNA"/>
</dbReference>
<feature type="domain" description="Endonuclease/exonuclease/phosphatase" evidence="9">
    <location>
        <begin position="5"/>
        <end position="246"/>
    </location>
</feature>
<protein>
    <submittedName>
        <fullName evidence="10">Endonuclease/exonuclease/phosphatase family protein</fullName>
    </submittedName>
</protein>
<dbReference type="PANTHER" id="PTHR15822">
    <property type="entry name" value="TRAF AND TNF RECEPTOR-ASSOCIATED PROTEIN"/>
    <property type="match status" value="1"/>
</dbReference>
<reference evidence="10" key="2">
    <citation type="submission" date="2024-06" db="EMBL/GenBank/DDBJ databases">
        <authorList>
            <person name="Petrova K.O."/>
            <person name="Toshchakov S.V."/>
            <person name="Boltjanskaja Y.V."/>
            <person name="Kevbrin V."/>
        </authorList>
    </citation>
    <scope>NUCLEOTIDE SEQUENCE</scope>
    <source>
        <strain evidence="10">Z-910T</strain>
    </source>
</reference>
<keyword evidence="7" id="KW-0460">Magnesium</keyword>
<dbReference type="GO" id="GO:0016787">
    <property type="term" value="F:hydrolase activity"/>
    <property type="evidence" value="ECO:0007669"/>
    <property type="project" value="UniProtKB-KW"/>
</dbReference>
<dbReference type="GO" id="GO:0046872">
    <property type="term" value="F:metal ion binding"/>
    <property type="evidence" value="ECO:0007669"/>
    <property type="project" value="UniProtKB-KW"/>
</dbReference>
<dbReference type="PANTHER" id="PTHR15822:SF4">
    <property type="entry name" value="TYROSYL-DNA PHOSPHODIESTERASE 2"/>
    <property type="match status" value="1"/>
</dbReference>
<dbReference type="SUPFAM" id="SSF56219">
    <property type="entry name" value="DNase I-like"/>
    <property type="match status" value="1"/>
</dbReference>
<sequence length="256" mass="29750">MRIIVWNISCNTMKNDKNRAEEILGTINKADCDIVLLTEYQPNTFGKIIETKLYDRQYKIYTPKNASAKDTCSLLIAVKNKEKETKKLKYDFNLERRYVAIKVTDMFEINNLKILGIHVPPIQQQKGVLKEESITERKEPYIQSILKCAHLFKSNNEYAIIAGDFNPYTEDVFKQYTIKYPYRPLTDCITNLESKGWINCYPTSNQIGNNCSPNRLDYVFLSPAFRDKIVSFSAEFIETKDNVSDHRPLICEVKLC</sequence>
<reference evidence="10" key="1">
    <citation type="journal article" date="2013" name="Extremophiles">
        <title>Proteinivorax tanatarense gen. nov., sp. nov., an anaerobic, haloalkaliphilic, proteolytic bacterium isolated from a decaying algal bloom, and proposal of Proteinivoraceae fam. nov.</title>
        <authorList>
            <person name="Kevbrin V."/>
            <person name="Boltyanskaya Y."/>
            <person name="Zhilina T."/>
            <person name="Kolganova T."/>
            <person name="Lavrentjeva E."/>
            <person name="Kuznetsov B."/>
        </authorList>
    </citation>
    <scope>NUCLEOTIDE SEQUENCE</scope>
    <source>
        <strain evidence="10">Z-910T</strain>
    </source>
</reference>
<dbReference type="InterPro" id="IPR051547">
    <property type="entry name" value="TDP2-like"/>
</dbReference>
<gene>
    <name evidence="10" type="ORF">PRVXT_001556</name>
</gene>
<keyword evidence="4" id="KW-0479">Metal-binding</keyword>
<dbReference type="RefSeq" id="WP_350342328.1">
    <property type="nucleotide sequence ID" value="NZ_CP158367.1"/>
</dbReference>